<reference evidence="7 8" key="2">
    <citation type="submission" date="2018-11" db="EMBL/GenBank/DDBJ databases">
        <authorList>
            <consortium name="Pathogen Informatics"/>
        </authorList>
    </citation>
    <scope>NUCLEOTIDE SEQUENCE [LARGE SCALE GENOMIC DNA]</scope>
</reference>
<feature type="region of interest" description="Disordered" evidence="6">
    <location>
        <begin position="1"/>
        <end position="26"/>
    </location>
</feature>
<proteinExistence type="inferred from homology"/>
<dbReference type="OrthoDB" id="10058398at2759"/>
<comment type="subcellular location">
    <subcellularLocation>
        <location evidence="1">Nucleus</location>
    </subcellularLocation>
</comment>
<feature type="compositionally biased region" description="Polar residues" evidence="6">
    <location>
        <begin position="15"/>
        <end position="26"/>
    </location>
</feature>
<evidence type="ECO:0000256" key="4">
    <source>
        <dbReference type="ARBA" id="ARBA00023163"/>
    </source>
</evidence>
<organism evidence="9">
    <name type="scientific">Gongylonema pulchrum</name>
    <dbReference type="NCBI Taxonomy" id="637853"/>
    <lineage>
        <taxon>Eukaryota</taxon>
        <taxon>Metazoa</taxon>
        <taxon>Ecdysozoa</taxon>
        <taxon>Nematoda</taxon>
        <taxon>Chromadorea</taxon>
        <taxon>Rhabditida</taxon>
        <taxon>Spirurina</taxon>
        <taxon>Spiruromorpha</taxon>
        <taxon>Spiruroidea</taxon>
        <taxon>Gongylonematidae</taxon>
        <taxon>Gongylonema</taxon>
    </lineage>
</organism>
<dbReference type="Proteomes" id="UP000271098">
    <property type="component" value="Unassembled WGS sequence"/>
</dbReference>
<keyword evidence="3" id="KW-0805">Transcription regulation</keyword>
<evidence type="ECO:0000256" key="6">
    <source>
        <dbReference type="SAM" id="MobiDB-lite"/>
    </source>
</evidence>
<keyword evidence="4" id="KW-0804">Transcription</keyword>
<dbReference type="WBParaSite" id="GPUH_0001173901-mRNA-1">
    <property type="protein sequence ID" value="GPUH_0001173901-mRNA-1"/>
    <property type="gene ID" value="GPUH_0001173901"/>
</dbReference>
<keyword evidence="5" id="KW-0539">Nucleus</keyword>
<gene>
    <name evidence="7" type="ORF">GPUH_LOCUS11725</name>
</gene>
<dbReference type="InterPro" id="IPR019313">
    <property type="entry name" value="Mediator_Med17"/>
</dbReference>
<protein>
    <submittedName>
        <fullName evidence="9">Mediator complex subunit 17</fullName>
    </submittedName>
</protein>
<feature type="region of interest" description="Disordered" evidence="6">
    <location>
        <begin position="70"/>
        <end position="91"/>
    </location>
</feature>
<accession>A0A183DSN4</accession>
<reference evidence="9" key="1">
    <citation type="submission" date="2016-06" db="UniProtKB">
        <authorList>
            <consortium name="WormBaseParasite"/>
        </authorList>
    </citation>
    <scope>IDENTIFICATION</scope>
</reference>
<dbReference type="GO" id="GO:0016592">
    <property type="term" value="C:mediator complex"/>
    <property type="evidence" value="ECO:0007669"/>
    <property type="project" value="InterPro"/>
</dbReference>
<evidence type="ECO:0000313" key="9">
    <source>
        <dbReference type="WBParaSite" id="GPUH_0001173901-mRNA-1"/>
    </source>
</evidence>
<name>A0A183DSN4_9BILA</name>
<feature type="compositionally biased region" description="Acidic residues" evidence="6">
    <location>
        <begin position="82"/>
        <end position="91"/>
    </location>
</feature>
<dbReference type="AlphaFoldDB" id="A0A183DSN4"/>
<evidence type="ECO:0000313" key="8">
    <source>
        <dbReference type="Proteomes" id="UP000271098"/>
    </source>
</evidence>
<dbReference type="PANTHER" id="PTHR13114">
    <property type="entry name" value="MEDIATOR OF RNA POLYMERASE II TRANSCRIPTION SUBUNIT 17"/>
    <property type="match status" value="1"/>
</dbReference>
<evidence type="ECO:0000256" key="2">
    <source>
        <dbReference type="ARBA" id="ARBA00005635"/>
    </source>
</evidence>
<comment type="similarity">
    <text evidence="2">Belongs to the Mediator complex subunit 17 family.</text>
</comment>
<sequence>MPRQQASLKPMFGAGQQSSSNTQQPAGVNVALEAGSEWEVRKVGPLDYLGRVAKMAGKVDWLELAGADATFGNPDSLPRDNDGDDDGDDADEEMELDEVENVVVGMEDRKTPEAGPWHGVAKYYHHSLQQVNTLADMVAILKTSGMEALTVADTFEVQHNMQDMIQQSKQFQWVTRRKGLGEAVAVFEYGQKMRAKISAENDIEKELFFRELRKMREFWRVRKTGDIMYGDLGYKIFGSKYKPRDLFDIRQRAGISSSAGSDSIGATSLSTADSYLQIQLPCHLLRRASVAVSIETDGDDPKDLFATSENELDCLKLCQEKASEVPWPKALNWAQENLVCKDIFKQVLFHAVVLKKHVAVVRGEVLVVSLLDKVLLRVELAYHPFEDGPLPAAGDAYLNRTLRHLYFNDLCVRDARQQTFVAMPLTTLPDTLDLRGPYAMNDEEVIQSSLNFSFLWT</sequence>
<keyword evidence="8" id="KW-1185">Reference proteome</keyword>
<dbReference type="GO" id="GO:0006357">
    <property type="term" value="P:regulation of transcription by RNA polymerase II"/>
    <property type="evidence" value="ECO:0007669"/>
    <property type="project" value="InterPro"/>
</dbReference>
<dbReference type="GO" id="GO:0070847">
    <property type="term" value="C:core mediator complex"/>
    <property type="evidence" value="ECO:0007669"/>
    <property type="project" value="TreeGrafter"/>
</dbReference>
<dbReference type="GO" id="GO:0003712">
    <property type="term" value="F:transcription coregulator activity"/>
    <property type="evidence" value="ECO:0007669"/>
    <property type="project" value="InterPro"/>
</dbReference>
<evidence type="ECO:0000256" key="3">
    <source>
        <dbReference type="ARBA" id="ARBA00023015"/>
    </source>
</evidence>
<dbReference type="EMBL" id="UYRT01078757">
    <property type="protein sequence ID" value="VDN19160.1"/>
    <property type="molecule type" value="Genomic_DNA"/>
</dbReference>
<evidence type="ECO:0000256" key="5">
    <source>
        <dbReference type="ARBA" id="ARBA00023242"/>
    </source>
</evidence>
<evidence type="ECO:0000313" key="7">
    <source>
        <dbReference type="EMBL" id="VDN19160.1"/>
    </source>
</evidence>
<dbReference type="PANTHER" id="PTHR13114:SF7">
    <property type="entry name" value="MEDIATOR OF RNA POLYMERASE II TRANSCRIPTION SUBUNIT 17"/>
    <property type="match status" value="1"/>
</dbReference>
<evidence type="ECO:0000256" key="1">
    <source>
        <dbReference type="ARBA" id="ARBA00004123"/>
    </source>
</evidence>